<reference evidence="4" key="1">
    <citation type="submission" date="2019-08" db="EMBL/GenBank/DDBJ databases">
        <title>The genome of the North American firefly Photinus pyralis.</title>
        <authorList>
            <consortium name="Photinus pyralis genome working group"/>
            <person name="Fallon T.R."/>
            <person name="Sander Lower S.E."/>
            <person name="Weng J.-K."/>
        </authorList>
    </citation>
    <scope>NUCLEOTIDE SEQUENCE</scope>
    <source>
        <strain evidence="4">TRF0915ILg1</strain>
        <tissue evidence="4">Whole body</tissue>
    </source>
</reference>
<dbReference type="InterPro" id="IPR015819">
    <property type="entry name" value="Lipid_transp_b-sht_shell"/>
</dbReference>
<dbReference type="InterPro" id="IPR015816">
    <property type="entry name" value="Vitellinogen_b-sht_N"/>
</dbReference>
<dbReference type="Gene3D" id="2.30.230.10">
    <property type="entry name" value="Lipovitellin, beta-sheet shell regions, chain A"/>
    <property type="match status" value="1"/>
</dbReference>
<comment type="caution">
    <text evidence="4">The sequence shown here is derived from an EMBL/GenBank/DDBJ whole genome shotgun (WGS) entry which is preliminary data.</text>
</comment>
<dbReference type="EMBL" id="VTPC01091033">
    <property type="protein sequence ID" value="KAF2880058.1"/>
    <property type="molecule type" value="Genomic_DNA"/>
</dbReference>
<evidence type="ECO:0000259" key="3">
    <source>
        <dbReference type="Pfam" id="PF01347"/>
    </source>
</evidence>
<dbReference type="SUPFAM" id="SSF56968">
    <property type="entry name" value="Lipovitellin-phosvitin complex, beta-sheet shell regions"/>
    <property type="match status" value="1"/>
</dbReference>
<proteinExistence type="predicted"/>
<feature type="signal peptide" evidence="2">
    <location>
        <begin position="1"/>
        <end position="20"/>
    </location>
</feature>
<evidence type="ECO:0000313" key="4">
    <source>
        <dbReference type="EMBL" id="KAF2880058.1"/>
    </source>
</evidence>
<keyword evidence="1 2" id="KW-0732">Signal</keyword>
<feature type="chain" id="PRO_5035419881" description="Vitellogenin domain-containing protein" evidence="2">
    <location>
        <begin position="21"/>
        <end position="325"/>
    </location>
</feature>
<dbReference type="PANTHER" id="PTHR23345">
    <property type="entry name" value="VITELLOGENIN-RELATED"/>
    <property type="match status" value="1"/>
</dbReference>
<keyword evidence="5" id="KW-1185">Reference proteome</keyword>
<dbReference type="AlphaFoldDB" id="A0A8K0C4M5"/>
<dbReference type="Proteomes" id="UP000801492">
    <property type="component" value="Unassembled WGS sequence"/>
</dbReference>
<feature type="domain" description="Vitellogenin" evidence="3">
    <location>
        <begin position="26"/>
        <end position="294"/>
    </location>
</feature>
<dbReference type="InterPro" id="IPR050733">
    <property type="entry name" value="Vitellogenin/Apolipophorin"/>
</dbReference>
<dbReference type="PANTHER" id="PTHR23345:SF33">
    <property type="entry name" value="CROSSVEINLESS D"/>
    <property type="match status" value="1"/>
</dbReference>
<accession>A0A8K0C4M5</accession>
<sequence>MGHCTTAILFALSVLSFASAHSTLIQHGKEFVYDYKALVKAGTIIPAAYASEFYLHGKLHLQHGYPSLFAQLSDLKYKVHNGEDHYGHEHEAVEFPLPKEAEDLLMPFKIVYHKNGQVKQIVTEKHQKIYARNMHKAIAAMLQMNVEKVNLDSDKAHAFMTDEYSIYGKTVAAYNVLPKTDRLVVQKMHEMKSTRPIYQSMIISTSPSYCEAHYEEPMSHDSHQYYVIVKQDGYHIVKHMESTGGIYIYPFQAKSEAEYVLINVTLNLVDIVPVQKAFQITSEHVDEDLTYQLIDPSVEDVPDIMNGRRTVDKKQYIPVLEKNDE</sequence>
<evidence type="ECO:0000313" key="5">
    <source>
        <dbReference type="Proteomes" id="UP000801492"/>
    </source>
</evidence>
<dbReference type="GO" id="GO:0005319">
    <property type="term" value="F:lipid transporter activity"/>
    <property type="evidence" value="ECO:0007669"/>
    <property type="project" value="InterPro"/>
</dbReference>
<name>A0A8K0C4M5_IGNLU</name>
<dbReference type="OrthoDB" id="5956066at2759"/>
<gene>
    <name evidence="4" type="ORF">ILUMI_26127</name>
</gene>
<evidence type="ECO:0000256" key="1">
    <source>
        <dbReference type="ARBA" id="ARBA00022729"/>
    </source>
</evidence>
<organism evidence="4 5">
    <name type="scientific">Ignelater luminosus</name>
    <name type="common">Cucubano</name>
    <name type="synonym">Pyrophorus luminosus</name>
    <dbReference type="NCBI Taxonomy" id="2038154"/>
    <lineage>
        <taxon>Eukaryota</taxon>
        <taxon>Metazoa</taxon>
        <taxon>Ecdysozoa</taxon>
        <taxon>Arthropoda</taxon>
        <taxon>Hexapoda</taxon>
        <taxon>Insecta</taxon>
        <taxon>Pterygota</taxon>
        <taxon>Neoptera</taxon>
        <taxon>Endopterygota</taxon>
        <taxon>Coleoptera</taxon>
        <taxon>Polyphaga</taxon>
        <taxon>Elateriformia</taxon>
        <taxon>Elateroidea</taxon>
        <taxon>Elateridae</taxon>
        <taxon>Agrypninae</taxon>
        <taxon>Pyrophorini</taxon>
        <taxon>Ignelater</taxon>
    </lineage>
</organism>
<dbReference type="InterPro" id="IPR001747">
    <property type="entry name" value="Vitellogenin_N"/>
</dbReference>
<dbReference type="Pfam" id="PF01347">
    <property type="entry name" value="Vitellogenin_N"/>
    <property type="match status" value="1"/>
</dbReference>
<protein>
    <recommendedName>
        <fullName evidence="3">Vitellogenin domain-containing protein</fullName>
    </recommendedName>
</protein>
<evidence type="ECO:0000256" key="2">
    <source>
        <dbReference type="SAM" id="SignalP"/>
    </source>
</evidence>